<dbReference type="PANTHER" id="PTHR33112:SF16">
    <property type="entry name" value="HETEROKARYON INCOMPATIBILITY DOMAIN-CONTAINING PROTEIN"/>
    <property type="match status" value="1"/>
</dbReference>
<dbReference type="Pfam" id="PF06985">
    <property type="entry name" value="HET"/>
    <property type="match status" value="1"/>
</dbReference>
<dbReference type="InterPro" id="IPR010730">
    <property type="entry name" value="HET"/>
</dbReference>
<reference evidence="2 3" key="1">
    <citation type="submission" date="2018-04" db="EMBL/GenBank/DDBJ databases">
        <authorList>
            <person name="Huttner S."/>
            <person name="Dainat J."/>
        </authorList>
    </citation>
    <scope>NUCLEOTIDE SEQUENCE [LARGE SCALE GENOMIC DNA]</scope>
</reference>
<gene>
    <name evidence="2" type="ORF">TT172_LOCUS6030</name>
</gene>
<evidence type="ECO:0000313" key="3">
    <source>
        <dbReference type="Proteomes" id="UP000289323"/>
    </source>
</evidence>
<protein>
    <submittedName>
        <fullName evidence="2">Cb7cc616-d276-42ba-bdba-d7dcde4bd1ca</fullName>
    </submittedName>
</protein>
<dbReference type="Proteomes" id="UP000289323">
    <property type="component" value="Unassembled WGS sequence"/>
</dbReference>
<sequence>MDAQRNKLCKCCQGIPFDSLPFESEPGIPHQHSLAALRDSASSCPLCHLILRAVNLTRKKIERGRKNRLNEIGGIRAFHPDGIRRIRRWARAADSLPVGFLPSRVLDVETHTDGEFDGVKLVETGGRQRGRYIALSHCWGSSQSLTTTRSTIAARRAGVVLAALPKTYRDAVAITRALGVRYLWIDSLCIVQDDPADWEREAARMASVYGDCYLTIAASCSTGDDSGCFPDFRDRIQTAHPSPDERSVGMVIQQDAAPYVVNDSADPNDVHWIGRPPFVYMDAQKGELKEYLIPEFGCPLDPIAENPLNTRAWTLQERLLSPCTLHLCRDQMYWESELEGCISAEDGSRIRNTWFHSTCLMVRESQSWPKHGLPRDGGLSLIEGYPAHVDPQGHGRWNAGWLGLIENYSKRKMTRPEDKLPALSGVASLVARETKDTYYAGLWKSHMLEDLAWRVCTRREVRVQVSDGFDHEYREKLCDVVVPAGYRAPSWSWASLDAHIQFVPLDFARLVAEFLYCHVELAGQDPYGKVCGGRIRLWAPLVEVL</sequence>
<accession>A0A446BM75</accession>
<evidence type="ECO:0000259" key="1">
    <source>
        <dbReference type="Pfam" id="PF06985"/>
    </source>
</evidence>
<feature type="domain" description="Heterokaryon incompatibility" evidence="1">
    <location>
        <begin position="132"/>
        <end position="317"/>
    </location>
</feature>
<dbReference type="PANTHER" id="PTHR33112">
    <property type="entry name" value="DOMAIN PROTEIN, PUTATIVE-RELATED"/>
    <property type="match status" value="1"/>
</dbReference>
<organism evidence="2 3">
    <name type="scientific">Thermothielavioides terrestris</name>
    <dbReference type="NCBI Taxonomy" id="2587410"/>
    <lineage>
        <taxon>Eukaryota</taxon>
        <taxon>Fungi</taxon>
        <taxon>Dikarya</taxon>
        <taxon>Ascomycota</taxon>
        <taxon>Pezizomycotina</taxon>
        <taxon>Sordariomycetes</taxon>
        <taxon>Sordariomycetidae</taxon>
        <taxon>Sordariales</taxon>
        <taxon>Chaetomiaceae</taxon>
        <taxon>Thermothielavioides</taxon>
    </lineage>
</organism>
<evidence type="ECO:0000313" key="2">
    <source>
        <dbReference type="EMBL" id="SPQ23611.1"/>
    </source>
</evidence>
<dbReference type="EMBL" id="OUUZ01000011">
    <property type="protein sequence ID" value="SPQ23611.1"/>
    <property type="molecule type" value="Genomic_DNA"/>
</dbReference>
<name>A0A446BM75_9PEZI</name>
<proteinExistence type="predicted"/>
<dbReference type="AlphaFoldDB" id="A0A446BM75"/>